<dbReference type="AlphaFoldDB" id="A0A6P8BE67"/>
<reference evidence="3" key="1">
    <citation type="journal article" date="2019" name="Mol. Biol. Evol.">
        <title>Blast fungal genomes show frequent chromosomal changes, gene gains and losses, and effector gene turnover.</title>
        <authorList>
            <person name="Gomez Luciano L.B."/>
            <person name="Jason Tsai I."/>
            <person name="Chuma I."/>
            <person name="Tosa Y."/>
            <person name="Chen Y.H."/>
            <person name="Li J.Y."/>
            <person name="Li M.Y."/>
            <person name="Jade Lu M.Y."/>
            <person name="Nakayashiki H."/>
            <person name="Li W.H."/>
        </authorList>
    </citation>
    <scope>NUCLEOTIDE SEQUENCE</scope>
    <source>
        <strain evidence="3">NI907</strain>
    </source>
</reference>
<evidence type="ECO:0000313" key="2">
    <source>
        <dbReference type="Proteomes" id="UP000515153"/>
    </source>
</evidence>
<dbReference type="KEGG" id="pgri:PgNI_04438"/>
<feature type="chain" id="PRO_5028250462" evidence="1">
    <location>
        <begin position="20"/>
        <end position="169"/>
    </location>
</feature>
<dbReference type="Proteomes" id="UP000515153">
    <property type="component" value="Unplaced"/>
</dbReference>
<accession>A0A6P8BE67</accession>
<proteinExistence type="predicted"/>
<sequence>MVGKGLILALLPLISLTTAVPIVEHKTLEPRAGKIMGIADVRDDEGDCRGGRGRSAACPAWGQRQEGMFTAAGRTVDAWLEPLLQSGHSSTSIDSTTGDYYPTTTGGQYVNPGVVFDDFGQRKELNLPKPKEAAGRAAMARAPPSPKLNCFRMPSVVGKSSSRKGWFGC</sequence>
<organism evidence="2 3">
    <name type="scientific">Pyricularia grisea</name>
    <name type="common">Crabgrass-specific blast fungus</name>
    <name type="synonym">Magnaporthe grisea</name>
    <dbReference type="NCBI Taxonomy" id="148305"/>
    <lineage>
        <taxon>Eukaryota</taxon>
        <taxon>Fungi</taxon>
        <taxon>Dikarya</taxon>
        <taxon>Ascomycota</taxon>
        <taxon>Pezizomycotina</taxon>
        <taxon>Sordariomycetes</taxon>
        <taxon>Sordariomycetidae</taxon>
        <taxon>Magnaporthales</taxon>
        <taxon>Pyriculariaceae</taxon>
        <taxon>Pyricularia</taxon>
    </lineage>
</organism>
<keyword evidence="1" id="KW-0732">Signal</keyword>
<feature type="signal peptide" evidence="1">
    <location>
        <begin position="1"/>
        <end position="19"/>
    </location>
</feature>
<evidence type="ECO:0000313" key="3">
    <source>
        <dbReference type="RefSeq" id="XP_030985533.1"/>
    </source>
</evidence>
<reference evidence="3" key="2">
    <citation type="submission" date="2019-10" db="EMBL/GenBank/DDBJ databases">
        <authorList>
            <consortium name="NCBI Genome Project"/>
        </authorList>
    </citation>
    <scope>NUCLEOTIDE SEQUENCE</scope>
    <source>
        <strain evidence="3">NI907</strain>
    </source>
</reference>
<name>A0A6P8BE67_PYRGI</name>
<keyword evidence="2" id="KW-1185">Reference proteome</keyword>
<dbReference type="GeneID" id="41959394"/>
<reference evidence="3" key="3">
    <citation type="submission" date="2025-08" db="UniProtKB">
        <authorList>
            <consortium name="RefSeq"/>
        </authorList>
    </citation>
    <scope>IDENTIFICATION</scope>
    <source>
        <strain evidence="3">NI907</strain>
    </source>
</reference>
<evidence type="ECO:0000256" key="1">
    <source>
        <dbReference type="SAM" id="SignalP"/>
    </source>
</evidence>
<protein>
    <submittedName>
        <fullName evidence="3">Uncharacterized protein</fullName>
    </submittedName>
</protein>
<dbReference type="RefSeq" id="XP_030985533.1">
    <property type="nucleotide sequence ID" value="XM_031124485.1"/>
</dbReference>
<gene>
    <name evidence="3" type="ORF">PgNI_04438</name>
</gene>